<organism evidence="1 2">
    <name type="scientific">Entomospira culicis</name>
    <dbReference type="NCBI Taxonomy" id="2719989"/>
    <lineage>
        <taxon>Bacteria</taxon>
        <taxon>Pseudomonadati</taxon>
        <taxon>Spirochaetota</taxon>
        <taxon>Spirochaetia</taxon>
        <taxon>Spirochaetales</taxon>
        <taxon>Spirochaetaceae</taxon>
        <taxon>Entomospira</taxon>
    </lineage>
</organism>
<reference evidence="1" key="1">
    <citation type="submission" date="2020-03" db="EMBL/GenBank/DDBJ databases">
        <title>Spirochaetal bacteria isolated from arthropods constitute a novel genus Entomospira genus novum within the order Spirochaetales.</title>
        <authorList>
            <person name="Grana-Miraglia L."/>
            <person name="Sikutova S."/>
            <person name="Fingerle V."/>
            <person name="Sing A."/>
            <person name="Castillo-Ramirez S."/>
            <person name="Margos G."/>
            <person name="Rudolf I."/>
        </authorList>
    </citation>
    <scope>NUCLEOTIDE SEQUENCE</scope>
    <source>
        <strain evidence="1">BR149</strain>
    </source>
</reference>
<keyword evidence="2" id="KW-1185">Reference proteome</keyword>
<dbReference type="RefSeq" id="WP_167695963.1">
    <property type="nucleotide sequence ID" value="NZ_CP118181.1"/>
</dbReference>
<dbReference type="Proteomes" id="UP000778951">
    <property type="component" value="Unassembled WGS sequence"/>
</dbReference>
<name>A0A968KX24_9SPIO</name>
<evidence type="ECO:0000313" key="1">
    <source>
        <dbReference type="EMBL" id="NIZ69892.1"/>
    </source>
</evidence>
<dbReference type="EMBL" id="JAATLM010000001">
    <property type="protein sequence ID" value="NIZ69892.1"/>
    <property type="molecule type" value="Genomic_DNA"/>
</dbReference>
<proteinExistence type="predicted"/>
<gene>
    <name evidence="1" type="ORF">HCT48_06695</name>
</gene>
<comment type="caution">
    <text evidence="1">The sequence shown here is derived from an EMBL/GenBank/DDBJ whole genome shotgun (WGS) entry which is preliminary data.</text>
</comment>
<accession>A0A968KX24</accession>
<dbReference type="AlphaFoldDB" id="A0A968KX24"/>
<evidence type="ECO:0000313" key="2">
    <source>
        <dbReference type="Proteomes" id="UP000778951"/>
    </source>
</evidence>
<sequence length="312" mass="36168">MKNLPKSLVIIGLLLTMFFIGAITTSANQARKSTNFGYLINVSSLSRVSAINVNTQNMQSFNVLEYWPDWRRDEWKILHANHPIIDWQEGRYLFSFAQRIQIIDAPEEMRILRYDLHTGEVNSLALDTSLHAEIANATAIYAINDNNLLLEHYHAEYTTLTLFSTEKKRVLRKYILNHEHFPSFFFNDYNRTLRILYYHSEQAYLLFQSELGELYRLDLLTMQTTHMAGISTRFITSHPQGYGGVSQSLVREHLLIGQPTKKREPTDNIIDLPQASAIYHLPSTYHARRRGGIYCQGIVSLRREGTSARQRE</sequence>
<protein>
    <submittedName>
        <fullName evidence="1">Uncharacterized protein</fullName>
    </submittedName>
</protein>